<evidence type="ECO:0000313" key="2">
    <source>
        <dbReference type="EMBL" id="AEB11117.1"/>
    </source>
</evidence>
<dbReference type="InterPro" id="IPR001763">
    <property type="entry name" value="Rhodanese-like_dom"/>
</dbReference>
<dbReference type="InterPro" id="IPR050229">
    <property type="entry name" value="GlpE_sulfurtransferase"/>
</dbReference>
<proteinExistence type="predicted"/>
<dbReference type="Gene3D" id="3.40.250.10">
    <property type="entry name" value="Rhodanese-like domain"/>
    <property type="match status" value="1"/>
</dbReference>
<dbReference type="PROSITE" id="PS50206">
    <property type="entry name" value="RHODANESE_3"/>
    <property type="match status" value="1"/>
</dbReference>
<name>F2NQ16_MARHT</name>
<accession>F2NQ16</accession>
<organism evidence="2 3">
    <name type="scientific">Marinithermus hydrothermalis (strain DSM 14884 / JCM 11576 / T1)</name>
    <dbReference type="NCBI Taxonomy" id="869210"/>
    <lineage>
        <taxon>Bacteria</taxon>
        <taxon>Thermotogati</taxon>
        <taxon>Deinococcota</taxon>
        <taxon>Deinococci</taxon>
        <taxon>Thermales</taxon>
        <taxon>Thermaceae</taxon>
        <taxon>Marinithermus</taxon>
    </lineage>
</organism>
<dbReference type="CDD" id="cd00158">
    <property type="entry name" value="RHOD"/>
    <property type="match status" value="1"/>
</dbReference>
<evidence type="ECO:0000313" key="3">
    <source>
        <dbReference type="Proteomes" id="UP000007030"/>
    </source>
</evidence>
<dbReference type="PANTHER" id="PTHR43031">
    <property type="entry name" value="FAD-DEPENDENT OXIDOREDUCTASE"/>
    <property type="match status" value="1"/>
</dbReference>
<evidence type="ECO:0000259" key="1">
    <source>
        <dbReference type="PROSITE" id="PS50206"/>
    </source>
</evidence>
<dbReference type="Pfam" id="PF00581">
    <property type="entry name" value="Rhodanese"/>
    <property type="match status" value="1"/>
</dbReference>
<dbReference type="AlphaFoldDB" id="F2NQ16"/>
<dbReference type="eggNOG" id="COG0607">
    <property type="taxonomic scope" value="Bacteria"/>
</dbReference>
<dbReference type="EMBL" id="CP002630">
    <property type="protein sequence ID" value="AEB11117.1"/>
    <property type="molecule type" value="Genomic_DNA"/>
</dbReference>
<dbReference type="SMART" id="SM00450">
    <property type="entry name" value="RHOD"/>
    <property type="match status" value="1"/>
</dbReference>
<dbReference type="SUPFAM" id="SSF52821">
    <property type="entry name" value="Rhodanese/Cell cycle control phosphatase"/>
    <property type="match status" value="1"/>
</dbReference>
<dbReference type="HOGENOM" id="CLU_089574_13_0_0"/>
<dbReference type="Proteomes" id="UP000007030">
    <property type="component" value="Chromosome"/>
</dbReference>
<dbReference type="PANTHER" id="PTHR43031:SF18">
    <property type="entry name" value="RHODANESE-RELATED SULFURTRANSFERASES"/>
    <property type="match status" value="1"/>
</dbReference>
<sequence length="107" mass="12159">MKRMPRALDPHTAYHLLDRFQIVDVREPEEWAEGVLPEALRLPLSHLEALAPLRVARERPVLLYCRSGNRSREAAQTLARLGHRQVWHLEGGLTAWRAAGLPCIPPS</sequence>
<reference evidence="2 3" key="1">
    <citation type="journal article" date="2012" name="Stand. Genomic Sci.">
        <title>Complete genome sequence of the aerobic, heterotroph Marinithermus hydrothermalis type strain (T1(T)) from a deep-sea hydrothermal vent chimney.</title>
        <authorList>
            <person name="Copeland A."/>
            <person name="Gu W."/>
            <person name="Yasawong M."/>
            <person name="Lapidus A."/>
            <person name="Lucas S."/>
            <person name="Deshpande S."/>
            <person name="Pagani I."/>
            <person name="Tapia R."/>
            <person name="Cheng J.F."/>
            <person name="Goodwin L.A."/>
            <person name="Pitluck S."/>
            <person name="Liolios K."/>
            <person name="Ivanova N."/>
            <person name="Mavromatis K."/>
            <person name="Mikhailova N."/>
            <person name="Pati A."/>
            <person name="Chen A."/>
            <person name="Palaniappan K."/>
            <person name="Land M."/>
            <person name="Pan C."/>
            <person name="Brambilla E.M."/>
            <person name="Rohde M."/>
            <person name="Tindall B.J."/>
            <person name="Sikorski J."/>
            <person name="Goker M."/>
            <person name="Detter J.C."/>
            <person name="Bristow J."/>
            <person name="Eisen J.A."/>
            <person name="Markowitz V."/>
            <person name="Hugenholtz P."/>
            <person name="Kyrpides N.C."/>
            <person name="Klenk H.P."/>
            <person name="Woyke T."/>
        </authorList>
    </citation>
    <scope>NUCLEOTIDE SEQUENCE [LARGE SCALE GENOMIC DNA]</scope>
    <source>
        <strain evidence="3">DSM 14884 / JCM 11576 / T1</strain>
    </source>
</reference>
<keyword evidence="3" id="KW-1185">Reference proteome</keyword>
<feature type="domain" description="Rhodanese" evidence="1">
    <location>
        <begin position="16"/>
        <end position="105"/>
    </location>
</feature>
<dbReference type="KEGG" id="mhd:Marky_0364"/>
<gene>
    <name evidence="2" type="ordered locus">Marky_0364</name>
</gene>
<dbReference type="InterPro" id="IPR036873">
    <property type="entry name" value="Rhodanese-like_dom_sf"/>
</dbReference>
<dbReference type="STRING" id="869210.Marky_0364"/>
<protein>
    <submittedName>
        <fullName evidence="2">Rhodanese-like protein</fullName>
    </submittedName>
</protein>